<dbReference type="AlphaFoldDB" id="A0AAD5T533"/>
<dbReference type="GO" id="GO:0003824">
    <property type="term" value="F:catalytic activity"/>
    <property type="evidence" value="ECO:0007669"/>
    <property type="project" value="InterPro"/>
</dbReference>
<dbReference type="PANTHER" id="PTHR48228:SF4">
    <property type="entry name" value="BLR3030 PROTEIN"/>
    <property type="match status" value="1"/>
</dbReference>
<protein>
    <submittedName>
        <fullName evidence="2">Uncharacterized protein</fullName>
    </submittedName>
</protein>
<evidence type="ECO:0000256" key="1">
    <source>
        <dbReference type="ARBA" id="ARBA00008383"/>
    </source>
</evidence>
<comment type="similarity">
    <text evidence="1">Belongs to the CoA-transferase III family.</text>
</comment>
<accession>A0AAD5T533</accession>
<dbReference type="EMBL" id="JADGJH010000600">
    <property type="protein sequence ID" value="KAJ3125613.1"/>
    <property type="molecule type" value="Genomic_DNA"/>
</dbReference>
<dbReference type="InterPro" id="IPR050509">
    <property type="entry name" value="CoA-transferase_III"/>
</dbReference>
<keyword evidence="3" id="KW-1185">Reference proteome</keyword>
<evidence type="ECO:0000313" key="2">
    <source>
        <dbReference type="EMBL" id="KAJ3125613.1"/>
    </source>
</evidence>
<name>A0AAD5T533_9FUNG</name>
<comment type="caution">
    <text evidence="2">The sequence shown here is derived from an EMBL/GenBank/DDBJ whole genome shotgun (WGS) entry which is preliminary data.</text>
</comment>
<dbReference type="Gene3D" id="3.40.50.10540">
    <property type="entry name" value="Crotonobetainyl-coa:carnitine coa-transferase, domain 1"/>
    <property type="match status" value="1"/>
</dbReference>
<dbReference type="Proteomes" id="UP001211907">
    <property type="component" value="Unassembled WGS sequence"/>
</dbReference>
<dbReference type="SUPFAM" id="SSF89796">
    <property type="entry name" value="CoA-transferase family III (CaiB/BaiF)"/>
    <property type="match status" value="2"/>
</dbReference>
<reference evidence="2" key="1">
    <citation type="submission" date="2020-05" db="EMBL/GenBank/DDBJ databases">
        <title>Phylogenomic resolution of chytrid fungi.</title>
        <authorList>
            <person name="Stajich J.E."/>
            <person name="Amses K."/>
            <person name="Simmons R."/>
            <person name="Seto K."/>
            <person name="Myers J."/>
            <person name="Bonds A."/>
            <person name="Quandt C.A."/>
            <person name="Barry K."/>
            <person name="Liu P."/>
            <person name="Grigoriev I."/>
            <person name="Longcore J.E."/>
            <person name="James T.Y."/>
        </authorList>
    </citation>
    <scope>NUCLEOTIDE SEQUENCE</scope>
    <source>
        <strain evidence="2">JEL0513</strain>
    </source>
</reference>
<dbReference type="Pfam" id="PF02515">
    <property type="entry name" value="CoA_transf_3"/>
    <property type="match status" value="1"/>
</dbReference>
<gene>
    <name evidence="2" type="ORF">HK100_010712</name>
</gene>
<organism evidence="2 3">
    <name type="scientific">Physocladia obscura</name>
    <dbReference type="NCBI Taxonomy" id="109957"/>
    <lineage>
        <taxon>Eukaryota</taxon>
        <taxon>Fungi</taxon>
        <taxon>Fungi incertae sedis</taxon>
        <taxon>Chytridiomycota</taxon>
        <taxon>Chytridiomycota incertae sedis</taxon>
        <taxon>Chytridiomycetes</taxon>
        <taxon>Chytridiales</taxon>
        <taxon>Chytriomycetaceae</taxon>
        <taxon>Physocladia</taxon>
    </lineage>
</organism>
<dbReference type="InterPro" id="IPR003673">
    <property type="entry name" value="CoA-Trfase_fam_III"/>
</dbReference>
<dbReference type="InterPro" id="IPR023606">
    <property type="entry name" value="CoA-Trfase_III_dom_1_sf"/>
</dbReference>
<proteinExistence type="inferred from homology"/>
<dbReference type="PANTHER" id="PTHR48228">
    <property type="entry name" value="SUCCINYL-COA--D-CITRAMALATE COA-TRANSFERASE"/>
    <property type="match status" value="1"/>
</dbReference>
<sequence length="473" mass="49362">MKTFAVDEMATACVQRVALALTRLTGRRYGVGVGVGVEGGGGGSGGAFFGEKVARLDGTQQPLWDAVSGDYRAGGTEHADWIRIHANFSAHRAAALAVANVHADADADAAIKPAVAAALAAWPAPAAVAAIERAGGCAARLTPLSEWQAGALHGLCRHAPLVSVRALPPASAAARVPAADALSSPRASPRAPLAGLRVLDLTRVLAGPTCTRILAAHGAQVLHVSCEALDKLPSLDVITGVGKRSCVLDLKSASGREKLLALIKDAHVFVQAYRPGSLDKLGLSPAALHAVNPSLIYASVSAYAVPGSLSLTDPTSSLDPLAVAQNPWAARRGFDSLVQMTTGICHEGMLDNGSDKPVPLPCQALDHATGWLVAAGILEAICKRSGGFLVEASLVRTSVWLESLGKKEHDDDKFLKTLDGLMEQVKVRGVEGRVLTTLKHPIRCLDTNNEDNDEFDSILGPPEKLGIDEPEWL</sequence>
<evidence type="ECO:0000313" key="3">
    <source>
        <dbReference type="Proteomes" id="UP001211907"/>
    </source>
</evidence>